<name>A0A6A5YDL9_9PLEO</name>
<evidence type="ECO:0008006" key="4">
    <source>
        <dbReference type="Google" id="ProtNLM"/>
    </source>
</evidence>
<keyword evidence="3" id="KW-1185">Reference proteome</keyword>
<proteinExistence type="predicted"/>
<sequence length="110" mass="12301">MVVLTLGRLVIWNLLYCHCDPSADISSLSPTARSLTCVHQGCAGAFTGRWAHRNPMRHLKQKHQSHSSLGAAERYENAVLPCRHNECTRTYAREGKHSFVINCCPPTDNV</sequence>
<evidence type="ECO:0000313" key="3">
    <source>
        <dbReference type="Proteomes" id="UP000799770"/>
    </source>
</evidence>
<accession>A0A6A5YDL9</accession>
<keyword evidence="1" id="KW-0732">Signal</keyword>
<dbReference type="EMBL" id="ML977382">
    <property type="protein sequence ID" value="KAF2105372.1"/>
    <property type="molecule type" value="Genomic_DNA"/>
</dbReference>
<evidence type="ECO:0000313" key="2">
    <source>
        <dbReference type="EMBL" id="KAF2105372.1"/>
    </source>
</evidence>
<organism evidence="2 3">
    <name type="scientific">Lophiotrema nucula</name>
    <dbReference type="NCBI Taxonomy" id="690887"/>
    <lineage>
        <taxon>Eukaryota</taxon>
        <taxon>Fungi</taxon>
        <taxon>Dikarya</taxon>
        <taxon>Ascomycota</taxon>
        <taxon>Pezizomycotina</taxon>
        <taxon>Dothideomycetes</taxon>
        <taxon>Pleosporomycetidae</taxon>
        <taxon>Pleosporales</taxon>
        <taxon>Lophiotremataceae</taxon>
        <taxon>Lophiotrema</taxon>
    </lineage>
</organism>
<dbReference type="Proteomes" id="UP000799770">
    <property type="component" value="Unassembled WGS sequence"/>
</dbReference>
<protein>
    <recommendedName>
        <fullName evidence="4">C2H2-type domain-containing protein</fullName>
    </recommendedName>
</protein>
<gene>
    <name evidence="2" type="ORF">BDV96DRAFT_374724</name>
</gene>
<reference evidence="2" key="1">
    <citation type="journal article" date="2020" name="Stud. Mycol.">
        <title>101 Dothideomycetes genomes: a test case for predicting lifestyles and emergence of pathogens.</title>
        <authorList>
            <person name="Haridas S."/>
            <person name="Albert R."/>
            <person name="Binder M."/>
            <person name="Bloem J."/>
            <person name="Labutti K."/>
            <person name="Salamov A."/>
            <person name="Andreopoulos B."/>
            <person name="Baker S."/>
            <person name="Barry K."/>
            <person name="Bills G."/>
            <person name="Bluhm B."/>
            <person name="Cannon C."/>
            <person name="Castanera R."/>
            <person name="Culley D."/>
            <person name="Daum C."/>
            <person name="Ezra D."/>
            <person name="Gonzalez J."/>
            <person name="Henrissat B."/>
            <person name="Kuo A."/>
            <person name="Liang C."/>
            <person name="Lipzen A."/>
            <person name="Lutzoni F."/>
            <person name="Magnuson J."/>
            <person name="Mondo S."/>
            <person name="Nolan M."/>
            <person name="Ohm R."/>
            <person name="Pangilinan J."/>
            <person name="Park H.-J."/>
            <person name="Ramirez L."/>
            <person name="Alfaro M."/>
            <person name="Sun H."/>
            <person name="Tritt A."/>
            <person name="Yoshinaga Y."/>
            <person name="Zwiers L.-H."/>
            <person name="Turgeon B."/>
            <person name="Goodwin S."/>
            <person name="Spatafora J."/>
            <person name="Crous P."/>
            <person name="Grigoriev I."/>
        </authorList>
    </citation>
    <scope>NUCLEOTIDE SEQUENCE</scope>
    <source>
        <strain evidence="2">CBS 627.86</strain>
    </source>
</reference>
<evidence type="ECO:0000256" key="1">
    <source>
        <dbReference type="SAM" id="SignalP"/>
    </source>
</evidence>
<feature type="chain" id="PRO_5025348465" description="C2H2-type domain-containing protein" evidence="1">
    <location>
        <begin position="20"/>
        <end position="110"/>
    </location>
</feature>
<dbReference type="AlphaFoldDB" id="A0A6A5YDL9"/>
<feature type="signal peptide" evidence="1">
    <location>
        <begin position="1"/>
        <end position="19"/>
    </location>
</feature>